<comment type="caution">
    <text evidence="3">The sequence shown here is derived from an EMBL/GenBank/DDBJ whole genome shotgun (WGS) entry which is preliminary data.</text>
</comment>
<dbReference type="PANTHER" id="PTHR42754:SF1">
    <property type="entry name" value="LIPOPROTEIN"/>
    <property type="match status" value="1"/>
</dbReference>
<dbReference type="NCBIfam" id="TIGR02608">
    <property type="entry name" value="delta_60_rpt"/>
    <property type="match status" value="6"/>
</dbReference>
<gene>
    <name evidence="3" type="ORF">J7I42_25605</name>
</gene>
<organism evidence="3 4">
    <name type="scientific">Niastella soli</name>
    <dbReference type="NCBI Taxonomy" id="2821487"/>
    <lineage>
        <taxon>Bacteria</taxon>
        <taxon>Pseudomonadati</taxon>
        <taxon>Bacteroidota</taxon>
        <taxon>Chitinophagia</taxon>
        <taxon>Chitinophagales</taxon>
        <taxon>Chitinophagaceae</taxon>
        <taxon>Niastella</taxon>
    </lineage>
</organism>
<dbReference type="SUPFAM" id="SSF82171">
    <property type="entry name" value="DPP6 N-terminal domain-like"/>
    <property type="match status" value="1"/>
</dbReference>
<dbReference type="SUPFAM" id="SSF75011">
    <property type="entry name" value="3-carboxy-cis,cis-mucoante lactonizing enzyme"/>
    <property type="match status" value="1"/>
</dbReference>
<dbReference type="InterPro" id="IPR013431">
    <property type="entry name" value="Delta_60_rpt"/>
</dbReference>
<keyword evidence="4" id="KW-1185">Reference proteome</keyword>
<name>A0ABS3Z0I8_9BACT</name>
<dbReference type="PANTHER" id="PTHR42754">
    <property type="entry name" value="ENDOGLUCANASE"/>
    <property type="match status" value="1"/>
</dbReference>
<evidence type="ECO:0000313" key="4">
    <source>
        <dbReference type="Proteomes" id="UP000677244"/>
    </source>
</evidence>
<feature type="domain" description="Secretion system C-terminal sorting" evidence="2">
    <location>
        <begin position="559"/>
        <end position="630"/>
    </location>
</feature>
<accession>A0ABS3Z0I8</accession>
<dbReference type="Proteomes" id="UP000677244">
    <property type="component" value="Unassembled WGS sequence"/>
</dbReference>
<dbReference type="InterPro" id="IPR013783">
    <property type="entry name" value="Ig-like_fold"/>
</dbReference>
<dbReference type="Pfam" id="PF18962">
    <property type="entry name" value="Por_Secre_tail"/>
    <property type="match status" value="1"/>
</dbReference>
<evidence type="ECO:0000256" key="1">
    <source>
        <dbReference type="SAM" id="SignalP"/>
    </source>
</evidence>
<evidence type="ECO:0000313" key="3">
    <source>
        <dbReference type="EMBL" id="MBO9203686.1"/>
    </source>
</evidence>
<sequence length="636" mass="66695">MKKLTSTLTMAFLCLYVSAQVGSLDIQFNASGTNGIGPGFRIDNPSGLPDVYDFGTAMAFTSDGKILVAGYTQNDDYFLVVRYTKAGILDNSFGTGGVVRVRSEDGPGGNSARGYGMALQPDGKIVVAGWNWPTNKDFCVMRFNEDGSFDNSFGTDGKVTTNLGPGNDEARNVAIQNDGKIVVTGFSFNASGNSDYAVVRYKPDGSLDGSFGSGGIVKTNINSYDIAQGISINNTTGAITIAGTSNSSFENTHTGNGDFTVVRYTSSGALDGNFGSGGIATFDIGTGTYDEARGMAVQPDGQLLVAGITKPGGARGANSDVVVLRIATDGSLDGTFGSGGKAIANYTGLNSDDDCNSVALQSDGKIVIGGSVDIFPTSNGDKKLGLMTMRFTAAGQLDVTFDGDGKAAANIALTDDDRALVVALNGDRIYLAGTSGGPPDLAIAAFQNDNSTLPMILTQFYGQKQTSSVVLQWTTSMEENVSQFVVERSNDGKTFKAIGTVAATGNSFTARNYSFADQSPFTTADNYYRLRVQDLDGSVTFSKILIIKYAAGSTSNLQIFPNPVKNVLQVQIPGGFNGNTSLQVFDLNGQLVKRSILTSNGNALNTTLDISTLPVGVYTLKATDGHISINTRFVKQ</sequence>
<feature type="signal peptide" evidence="1">
    <location>
        <begin position="1"/>
        <end position="19"/>
    </location>
</feature>
<dbReference type="InterPro" id="IPR026444">
    <property type="entry name" value="Secre_tail"/>
</dbReference>
<dbReference type="Gene3D" id="2.60.40.10">
    <property type="entry name" value="Immunoglobulins"/>
    <property type="match status" value="1"/>
</dbReference>
<dbReference type="NCBIfam" id="TIGR04183">
    <property type="entry name" value="Por_Secre_tail"/>
    <property type="match status" value="1"/>
</dbReference>
<dbReference type="EMBL" id="JAGHKO010000010">
    <property type="protein sequence ID" value="MBO9203686.1"/>
    <property type="molecule type" value="Genomic_DNA"/>
</dbReference>
<keyword evidence="1" id="KW-0732">Signal</keyword>
<proteinExistence type="predicted"/>
<dbReference type="RefSeq" id="WP_209141735.1">
    <property type="nucleotide sequence ID" value="NZ_JAGHKO010000010.1"/>
</dbReference>
<dbReference type="Pfam" id="PF17164">
    <property type="entry name" value="DUF5122"/>
    <property type="match status" value="4"/>
</dbReference>
<protein>
    <submittedName>
        <fullName evidence="3">T9SS type A sorting domain-containing protein</fullName>
    </submittedName>
</protein>
<evidence type="ECO:0000259" key="2">
    <source>
        <dbReference type="Pfam" id="PF18962"/>
    </source>
</evidence>
<feature type="chain" id="PRO_5046149688" evidence="1">
    <location>
        <begin position="20"/>
        <end position="636"/>
    </location>
</feature>
<dbReference type="Gene3D" id="2.80.10.50">
    <property type="match status" value="3"/>
</dbReference>
<reference evidence="3 4" key="1">
    <citation type="submission" date="2021-03" db="EMBL/GenBank/DDBJ databases">
        <title>Assistant Professor.</title>
        <authorList>
            <person name="Huq M.A."/>
        </authorList>
    </citation>
    <scope>NUCLEOTIDE SEQUENCE [LARGE SCALE GENOMIC DNA]</scope>
    <source>
        <strain evidence="3 4">MAH-29</strain>
    </source>
</reference>